<dbReference type="SMART" id="SM00504">
    <property type="entry name" value="Ubox"/>
    <property type="match status" value="1"/>
</dbReference>
<feature type="region of interest" description="Disordered" evidence="1">
    <location>
        <begin position="1"/>
        <end position="23"/>
    </location>
</feature>
<dbReference type="InterPro" id="IPR032838">
    <property type="entry name" value="Vwaint_dom"/>
</dbReference>
<name>A0ABP0Q804_9DINO</name>
<dbReference type="Gene3D" id="3.30.40.10">
    <property type="entry name" value="Zinc/RING finger domain, C3HC4 (zinc finger)"/>
    <property type="match status" value="1"/>
</dbReference>
<evidence type="ECO:0000259" key="2">
    <source>
        <dbReference type="PROSITE" id="PS50234"/>
    </source>
</evidence>
<dbReference type="Pfam" id="PF14623">
    <property type="entry name" value="Vint"/>
    <property type="match status" value="1"/>
</dbReference>
<dbReference type="InterPro" id="IPR013083">
    <property type="entry name" value="Znf_RING/FYVE/PHD"/>
</dbReference>
<protein>
    <submittedName>
        <fullName evidence="3">Uncharacterized protein YfbK</fullName>
    </submittedName>
</protein>
<dbReference type="Proteomes" id="UP001642464">
    <property type="component" value="Unassembled WGS sequence"/>
</dbReference>
<reference evidence="3 4" key="1">
    <citation type="submission" date="2024-02" db="EMBL/GenBank/DDBJ databases">
        <authorList>
            <person name="Chen Y."/>
            <person name="Shah S."/>
            <person name="Dougan E. K."/>
            <person name="Thang M."/>
            <person name="Chan C."/>
        </authorList>
    </citation>
    <scope>NUCLEOTIDE SEQUENCE [LARGE SCALE GENOMIC DNA]</scope>
</reference>
<evidence type="ECO:0000313" key="3">
    <source>
        <dbReference type="EMBL" id="CAK9083314.1"/>
    </source>
</evidence>
<dbReference type="SMART" id="SM00327">
    <property type="entry name" value="VWA"/>
    <property type="match status" value="1"/>
</dbReference>
<proteinExistence type="predicted"/>
<dbReference type="PANTHER" id="PTHR10579:SF43">
    <property type="entry name" value="ZINC FINGER (C3HC4-TYPE RING FINGER) FAMILY PROTEIN"/>
    <property type="match status" value="1"/>
</dbReference>
<keyword evidence="4" id="KW-1185">Reference proteome</keyword>
<dbReference type="Pfam" id="PF13519">
    <property type="entry name" value="VWA_2"/>
    <property type="match status" value="1"/>
</dbReference>
<gene>
    <name evidence="3" type="ORF">SCF082_LOCUS39553</name>
</gene>
<dbReference type="PANTHER" id="PTHR10579">
    <property type="entry name" value="CALCIUM-ACTIVATED CHLORIDE CHANNEL REGULATOR"/>
    <property type="match status" value="1"/>
</dbReference>
<dbReference type="InterPro" id="IPR036844">
    <property type="entry name" value="Hint_dom_sf"/>
</dbReference>
<comment type="caution">
    <text evidence="3">The sequence shown here is derived from an EMBL/GenBank/DDBJ whole genome shotgun (WGS) entry which is preliminary data.</text>
</comment>
<dbReference type="SUPFAM" id="SSF51294">
    <property type="entry name" value="Hedgehog/intein (Hint) domain"/>
    <property type="match status" value="1"/>
</dbReference>
<dbReference type="Pfam" id="PF14624">
    <property type="entry name" value="Vwaint"/>
    <property type="match status" value="1"/>
</dbReference>
<feature type="domain" description="VWFA" evidence="2">
    <location>
        <begin position="149"/>
        <end position="345"/>
    </location>
</feature>
<evidence type="ECO:0000256" key="1">
    <source>
        <dbReference type="SAM" id="MobiDB-lite"/>
    </source>
</evidence>
<organism evidence="3 4">
    <name type="scientific">Durusdinium trenchii</name>
    <dbReference type="NCBI Taxonomy" id="1381693"/>
    <lineage>
        <taxon>Eukaryota</taxon>
        <taxon>Sar</taxon>
        <taxon>Alveolata</taxon>
        <taxon>Dinophyceae</taxon>
        <taxon>Suessiales</taxon>
        <taxon>Symbiodiniaceae</taxon>
        <taxon>Durusdinium</taxon>
    </lineage>
</organism>
<dbReference type="SUPFAM" id="SSF57850">
    <property type="entry name" value="RING/U-box"/>
    <property type="match status" value="1"/>
</dbReference>
<dbReference type="PROSITE" id="PS50234">
    <property type="entry name" value="VWFA"/>
    <property type="match status" value="1"/>
</dbReference>
<evidence type="ECO:0000313" key="4">
    <source>
        <dbReference type="Proteomes" id="UP001642464"/>
    </source>
</evidence>
<dbReference type="CDD" id="cd16655">
    <property type="entry name" value="RING-Ubox_WDSUB1-like"/>
    <property type="match status" value="1"/>
</dbReference>
<dbReference type="InterPro" id="IPR003613">
    <property type="entry name" value="Ubox_domain"/>
</dbReference>
<dbReference type="SUPFAM" id="SSF53300">
    <property type="entry name" value="vWA-like"/>
    <property type="match status" value="1"/>
</dbReference>
<dbReference type="InterPro" id="IPR002035">
    <property type="entry name" value="VWF_A"/>
</dbReference>
<dbReference type="Gene3D" id="3.40.50.410">
    <property type="entry name" value="von Willebrand factor, type A domain"/>
    <property type="match status" value="1"/>
</dbReference>
<dbReference type="Pfam" id="PF04564">
    <property type="entry name" value="U-box"/>
    <property type="match status" value="1"/>
</dbReference>
<sequence>MVKWSFVPSAPDPPGAAAAVASEEDAERMDETGEWATTTANVATVVRCPVTQEAIVDGVQDREGTTYERSAILAWLRDNDTSPVTGNPLSVQDLKAWTAQAAIAVQGGAGEPDVQLRVKVGPWSEGTEPRATCSVEIDAQEQATALPTHICCVIDVSGSMGAEARVQDEQGNFENSGLSVLDVVKHSVRTILSQLTERDAISIVTFTGDAQIVCEAVVCDSDGHRTVQAALDALRPLNMTNLWAGLQRGLDVMKRSRDTCARNNALFLLTDGEPNVEPPRGHMAALKAHLVQTEHPCSIHTFGFGYQLKTKLLRDTARLGCGSYSFIPDSGLVGTVFIHAVSNCLAVVGGSCRVELEVPKELTLDTASLEGLALYDAERAGSTGIAETGRIGLSIGAIRAGQQRTISFDVRRTAQLASPTSISATLSFDTRGAHVISPVSQAALATPRDLGERAALAKARLELIRGAERAISRLARAKFVDKAIEDIDAAVVAIRELQKGLQAASGRGPLPGIEAILEDLEGQISEAVSCEEYWKRWGRHFLPSIVTAHALEACNNFKDPGVQQYAQGTLFSALRERAEQSFAALPPPKPSFRPSAAPVRSMADAYLNCNRGCFAGFCVAQLADGTRKRVDTLAKGDLVASVDGPARVECVVRFAVKPGSETSMVSLPGGLVLTPYHPVRVNGRWQFPIDTAEADVAMHDDIDAVYSFVLDRGHSLKINGVECVGLGHGFVDNDVVAHPYLGSQRVVCDLKELDGWATGLVSLPDDAFTRDPATNLINGIRRHA</sequence>
<accession>A0ABP0Q804</accession>
<dbReference type="EMBL" id="CAXAMM010039045">
    <property type="protein sequence ID" value="CAK9083314.1"/>
    <property type="molecule type" value="Genomic_DNA"/>
</dbReference>
<dbReference type="InterPro" id="IPR036465">
    <property type="entry name" value="vWFA_dom_sf"/>
</dbReference>
<dbReference type="InterPro" id="IPR051266">
    <property type="entry name" value="CLCR"/>
</dbReference>
<dbReference type="InterPro" id="IPR039510">
    <property type="entry name" value="Vint_dom"/>
</dbReference>